<sequence>MISKNSPLPIYYQLEQGIKEMIEKGQLKPGEMIPSERELAETYDISRMTVRQAINNLVNDGYLVRKRGKGTFVAATKIEQPLKGLTSFSEDMRARGMEPGTNVLDFNIVPASTSLAQLLDVREGADLYEIRRVRLADGLPMALETLYIPCMLVPRLTREIVSGSVYDFIEKELGLAIQSGVQIIEASVARKMEAELLQIKEGAPVLLMQRRSYLNNGRPLEVVKSVYRGDRYKLTIEMERWSKTARF</sequence>
<reference evidence="4 5" key="1">
    <citation type="submission" date="2020-08" db="EMBL/GenBank/DDBJ databases">
        <title>Genomic Encyclopedia of Type Strains, Phase IV (KMG-IV): sequencing the most valuable type-strain genomes for metagenomic binning, comparative biology and taxonomic classification.</title>
        <authorList>
            <person name="Goeker M."/>
        </authorList>
    </citation>
    <scope>NUCLEOTIDE SEQUENCE [LARGE SCALE GENOMIC DNA]</scope>
    <source>
        <strain evidence="4 5">DSM 14590</strain>
    </source>
</reference>
<comment type="caution">
    <text evidence="4">The sequence shown here is derived from an EMBL/GenBank/DDBJ whole genome shotgun (WGS) entry which is preliminary data.</text>
</comment>
<accession>A0A6G9J5N9</accession>
<dbReference type="InterPro" id="IPR036390">
    <property type="entry name" value="WH_DNA-bd_sf"/>
</dbReference>
<organism evidence="4 5">
    <name type="scientific">Parageobacillus toebii NBRC 107807</name>
    <dbReference type="NCBI Taxonomy" id="1223503"/>
    <lineage>
        <taxon>Bacteria</taxon>
        <taxon>Bacillati</taxon>
        <taxon>Bacillota</taxon>
        <taxon>Bacilli</taxon>
        <taxon>Bacillales</taxon>
        <taxon>Anoxybacillaceae</taxon>
        <taxon>Parageobacillus</taxon>
    </lineage>
</organism>
<protein>
    <submittedName>
        <fullName evidence="4">GntR family transcriptional regulator</fullName>
    </submittedName>
</protein>
<evidence type="ECO:0000256" key="2">
    <source>
        <dbReference type="ARBA" id="ARBA00023125"/>
    </source>
</evidence>
<evidence type="ECO:0000313" key="4">
    <source>
        <dbReference type="EMBL" id="MBB3867279.1"/>
    </source>
</evidence>
<dbReference type="GO" id="GO:0003700">
    <property type="term" value="F:DNA-binding transcription factor activity"/>
    <property type="evidence" value="ECO:0007669"/>
    <property type="project" value="InterPro"/>
</dbReference>
<dbReference type="PRINTS" id="PR00035">
    <property type="entry name" value="HTHGNTR"/>
</dbReference>
<dbReference type="Gene3D" id="1.10.10.10">
    <property type="entry name" value="Winged helix-like DNA-binding domain superfamily/Winged helix DNA-binding domain"/>
    <property type="match status" value="1"/>
</dbReference>
<keyword evidence="5" id="KW-1185">Reference proteome</keyword>
<dbReference type="GO" id="GO:0045892">
    <property type="term" value="P:negative regulation of DNA-templated transcription"/>
    <property type="evidence" value="ECO:0007669"/>
    <property type="project" value="TreeGrafter"/>
</dbReference>
<dbReference type="GO" id="GO:0003677">
    <property type="term" value="F:DNA binding"/>
    <property type="evidence" value="ECO:0007669"/>
    <property type="project" value="UniProtKB-KW"/>
</dbReference>
<dbReference type="Gene3D" id="3.40.1410.10">
    <property type="entry name" value="Chorismate lyase-like"/>
    <property type="match status" value="1"/>
</dbReference>
<name>A0A6G9J5N9_9BACL</name>
<evidence type="ECO:0000256" key="3">
    <source>
        <dbReference type="ARBA" id="ARBA00023163"/>
    </source>
</evidence>
<keyword evidence="1" id="KW-0805">Transcription regulation</keyword>
<dbReference type="Pfam" id="PF00392">
    <property type="entry name" value="GntR"/>
    <property type="match status" value="1"/>
</dbReference>
<dbReference type="EMBL" id="JACICZ010000001">
    <property type="protein sequence ID" value="MBB3867279.1"/>
    <property type="molecule type" value="Genomic_DNA"/>
</dbReference>
<dbReference type="Proteomes" id="UP000613002">
    <property type="component" value="Unassembled WGS sequence"/>
</dbReference>
<dbReference type="SMART" id="SM00345">
    <property type="entry name" value="HTH_GNTR"/>
    <property type="match status" value="1"/>
</dbReference>
<dbReference type="RefSeq" id="WP_062752785.1">
    <property type="nucleotide sequence ID" value="NZ_BDAQ01000001.1"/>
</dbReference>
<dbReference type="InterPro" id="IPR000524">
    <property type="entry name" value="Tscrpt_reg_HTH_GntR"/>
</dbReference>
<dbReference type="InterPro" id="IPR011663">
    <property type="entry name" value="UTRA"/>
</dbReference>
<keyword evidence="3" id="KW-0804">Transcription</keyword>
<dbReference type="InterPro" id="IPR050679">
    <property type="entry name" value="Bact_HTH_transcr_reg"/>
</dbReference>
<dbReference type="InterPro" id="IPR036388">
    <property type="entry name" value="WH-like_DNA-bd_sf"/>
</dbReference>
<evidence type="ECO:0000313" key="5">
    <source>
        <dbReference type="Proteomes" id="UP000613002"/>
    </source>
</evidence>
<dbReference type="CDD" id="cd07377">
    <property type="entry name" value="WHTH_GntR"/>
    <property type="match status" value="1"/>
</dbReference>
<dbReference type="PANTHER" id="PTHR44846:SF1">
    <property type="entry name" value="MANNOSYL-D-GLYCERATE TRANSPORT_METABOLISM SYSTEM REPRESSOR MNGR-RELATED"/>
    <property type="match status" value="1"/>
</dbReference>
<dbReference type="AlphaFoldDB" id="A0A6G9J5N9"/>
<proteinExistence type="predicted"/>
<dbReference type="Pfam" id="PF07702">
    <property type="entry name" value="UTRA"/>
    <property type="match status" value="1"/>
</dbReference>
<dbReference type="InterPro" id="IPR028978">
    <property type="entry name" value="Chorismate_lyase_/UTRA_dom_sf"/>
</dbReference>
<dbReference type="PANTHER" id="PTHR44846">
    <property type="entry name" value="MANNOSYL-D-GLYCERATE TRANSPORT/METABOLISM SYSTEM REPRESSOR MNGR-RELATED"/>
    <property type="match status" value="1"/>
</dbReference>
<keyword evidence="2" id="KW-0238">DNA-binding</keyword>
<dbReference type="SMART" id="SM00866">
    <property type="entry name" value="UTRA"/>
    <property type="match status" value="1"/>
</dbReference>
<dbReference type="SUPFAM" id="SSF46785">
    <property type="entry name" value="Winged helix' DNA-binding domain"/>
    <property type="match status" value="1"/>
</dbReference>
<evidence type="ECO:0000256" key="1">
    <source>
        <dbReference type="ARBA" id="ARBA00023015"/>
    </source>
</evidence>
<dbReference type="SUPFAM" id="SSF64288">
    <property type="entry name" value="Chorismate lyase-like"/>
    <property type="match status" value="1"/>
</dbReference>
<gene>
    <name evidence="4" type="ORF">HNR78_000153</name>
</gene>
<dbReference type="FunFam" id="1.10.10.10:FF:000079">
    <property type="entry name" value="GntR family transcriptional regulator"/>
    <property type="match status" value="1"/>
</dbReference>
<dbReference type="PROSITE" id="PS50949">
    <property type="entry name" value="HTH_GNTR"/>
    <property type="match status" value="1"/>
</dbReference>